<accession>A0A4S8PEK2</accession>
<comment type="caution">
    <text evidence="1">The sequence shown here is derived from an EMBL/GenBank/DDBJ whole genome shotgun (WGS) entry which is preliminary data.</text>
</comment>
<dbReference type="OrthoDB" id="8657476at2"/>
<evidence type="ECO:0008006" key="3">
    <source>
        <dbReference type="Google" id="ProtNLM"/>
    </source>
</evidence>
<organism evidence="1 2">
    <name type="scientific">Glycomyces paridis</name>
    <dbReference type="NCBI Taxonomy" id="2126555"/>
    <lineage>
        <taxon>Bacteria</taxon>
        <taxon>Bacillati</taxon>
        <taxon>Actinomycetota</taxon>
        <taxon>Actinomycetes</taxon>
        <taxon>Glycomycetales</taxon>
        <taxon>Glycomycetaceae</taxon>
        <taxon>Glycomyces</taxon>
    </lineage>
</organism>
<protein>
    <recommendedName>
        <fullName evidence="3">Immunity protein 51</fullName>
    </recommendedName>
</protein>
<name>A0A4S8PEK2_9ACTN</name>
<dbReference type="RefSeq" id="WP_136530970.1">
    <property type="nucleotide sequence ID" value="NZ_STGX01000013.1"/>
</dbReference>
<gene>
    <name evidence="1" type="ORF">E9998_17470</name>
</gene>
<dbReference type="AlphaFoldDB" id="A0A4S8PEK2"/>
<proteinExistence type="predicted"/>
<evidence type="ECO:0000313" key="1">
    <source>
        <dbReference type="EMBL" id="THV26774.1"/>
    </source>
</evidence>
<dbReference type="EMBL" id="STGX01000013">
    <property type="protein sequence ID" value="THV26774.1"/>
    <property type="molecule type" value="Genomic_DNA"/>
</dbReference>
<sequence>MSATKLISTTPGNYSLLLNAGTTAVDELVEQLGHEPNGYFWEGVARRLVADGAAELEGRFAYDPEAGMFCAYGTDRAALEALGKLLDAIAADGDEMRALITAADAEGFDFDD</sequence>
<keyword evidence="2" id="KW-1185">Reference proteome</keyword>
<reference evidence="1 2" key="1">
    <citation type="journal article" date="2018" name="Int. J. Syst. Evol. Microbiol.">
        <title>Glycomyces paridis sp. nov., isolated from the medicinal plant Paris polyphylla.</title>
        <authorList>
            <person name="Fang X.M."/>
            <person name="Bai J.L."/>
            <person name="Su J."/>
            <person name="Zhao L.L."/>
            <person name="Liu H.Y."/>
            <person name="Ma B.P."/>
            <person name="Zhang Y.Q."/>
            <person name="Yu L.Y."/>
        </authorList>
    </citation>
    <scope>NUCLEOTIDE SEQUENCE [LARGE SCALE GENOMIC DNA]</scope>
    <source>
        <strain evidence="1 2">CPCC 204357</strain>
    </source>
</reference>
<dbReference type="Proteomes" id="UP000305792">
    <property type="component" value="Unassembled WGS sequence"/>
</dbReference>
<dbReference type="Pfam" id="PF15595">
    <property type="entry name" value="Imm51"/>
    <property type="match status" value="1"/>
</dbReference>
<evidence type="ECO:0000313" key="2">
    <source>
        <dbReference type="Proteomes" id="UP000305792"/>
    </source>
</evidence>
<dbReference type="InterPro" id="IPR028956">
    <property type="entry name" value="Imm51"/>
</dbReference>